<protein>
    <submittedName>
        <fullName evidence="2">Uncharacterized protein</fullName>
    </submittedName>
</protein>
<feature type="compositionally biased region" description="Basic and acidic residues" evidence="1">
    <location>
        <begin position="23"/>
        <end position="41"/>
    </location>
</feature>
<evidence type="ECO:0000313" key="3">
    <source>
        <dbReference type="Proteomes" id="UP000186098"/>
    </source>
</evidence>
<keyword evidence="3" id="KW-1185">Reference proteome</keyword>
<reference evidence="3" key="1">
    <citation type="submission" date="2017-01" db="EMBL/GenBank/DDBJ databases">
        <authorList>
            <person name="Varghese N."/>
            <person name="Submissions S."/>
        </authorList>
    </citation>
    <scope>NUCLEOTIDE SEQUENCE [LARGE SCALE GENOMIC DNA]</scope>
    <source>
        <strain evidence="3">DSM 18714</strain>
    </source>
</reference>
<proteinExistence type="predicted"/>
<dbReference type="Proteomes" id="UP000186098">
    <property type="component" value="Unassembled WGS sequence"/>
</dbReference>
<evidence type="ECO:0000256" key="1">
    <source>
        <dbReference type="SAM" id="MobiDB-lite"/>
    </source>
</evidence>
<sequence length="155" mass="17084">MPRNRRRIQPVEPGHRPQLRMGRNRDQQREGNSRQQRHEQIGADAMRGQADPALEADRQQKIDRHELCRPRRGRQVVYYTTADSGLGAARDIVTDFTRGTDHLDFSIFSGSSFVGKAAFSAGGSTEIGYVQGSSGFRAVRASACRPTSTATALPG</sequence>
<dbReference type="AlphaFoldDB" id="A0A1N7M0G2"/>
<dbReference type="Gene3D" id="2.150.10.10">
    <property type="entry name" value="Serralysin-like metalloprotease, C-terminal"/>
    <property type="match status" value="1"/>
</dbReference>
<accession>A0A1N7M0G2</accession>
<dbReference type="InterPro" id="IPR011049">
    <property type="entry name" value="Serralysin-like_metalloprot_C"/>
</dbReference>
<organism evidence="2 3">
    <name type="scientific">Phaeovulum vinaykumarii</name>
    <dbReference type="NCBI Taxonomy" id="407234"/>
    <lineage>
        <taxon>Bacteria</taxon>
        <taxon>Pseudomonadati</taxon>
        <taxon>Pseudomonadota</taxon>
        <taxon>Alphaproteobacteria</taxon>
        <taxon>Rhodobacterales</taxon>
        <taxon>Paracoccaceae</taxon>
        <taxon>Phaeovulum</taxon>
    </lineage>
</organism>
<name>A0A1N7M0G2_9RHOB</name>
<feature type="region of interest" description="Disordered" evidence="1">
    <location>
        <begin position="1"/>
        <end position="61"/>
    </location>
</feature>
<dbReference type="EMBL" id="FTOM01000005">
    <property type="protein sequence ID" value="SIS79585.1"/>
    <property type="molecule type" value="Genomic_DNA"/>
</dbReference>
<gene>
    <name evidence="2" type="ORF">SAMN05421795_10514</name>
</gene>
<evidence type="ECO:0000313" key="2">
    <source>
        <dbReference type="EMBL" id="SIS79585.1"/>
    </source>
</evidence>